<feature type="compositionally biased region" description="Basic and acidic residues" evidence="1">
    <location>
        <begin position="1"/>
        <end position="19"/>
    </location>
</feature>
<name>A0A9W6NWU9_9PSEU</name>
<organism evidence="2 3">
    <name type="scientific">Pseudonocardia halophobica</name>
    <dbReference type="NCBI Taxonomy" id="29401"/>
    <lineage>
        <taxon>Bacteria</taxon>
        <taxon>Bacillati</taxon>
        <taxon>Actinomycetota</taxon>
        <taxon>Actinomycetes</taxon>
        <taxon>Pseudonocardiales</taxon>
        <taxon>Pseudonocardiaceae</taxon>
        <taxon>Pseudonocardia</taxon>
    </lineage>
</organism>
<feature type="region of interest" description="Disordered" evidence="1">
    <location>
        <begin position="1"/>
        <end position="47"/>
    </location>
</feature>
<gene>
    <name evidence="2" type="ORF">GCM10017577_29880</name>
</gene>
<reference evidence="2" key="2">
    <citation type="submission" date="2023-01" db="EMBL/GenBank/DDBJ databases">
        <authorList>
            <person name="Sun Q."/>
            <person name="Evtushenko L."/>
        </authorList>
    </citation>
    <scope>NUCLEOTIDE SEQUENCE</scope>
    <source>
        <strain evidence="2">VKM Ac-1069</strain>
    </source>
</reference>
<evidence type="ECO:0000313" key="3">
    <source>
        <dbReference type="Proteomes" id="UP001143463"/>
    </source>
</evidence>
<reference evidence="2" key="1">
    <citation type="journal article" date="2014" name="Int. J. Syst. Evol. Microbiol.">
        <title>Complete genome sequence of Corynebacterium casei LMG S-19264T (=DSM 44701T), isolated from a smear-ripened cheese.</title>
        <authorList>
            <consortium name="US DOE Joint Genome Institute (JGI-PGF)"/>
            <person name="Walter F."/>
            <person name="Albersmeier A."/>
            <person name="Kalinowski J."/>
            <person name="Ruckert C."/>
        </authorList>
    </citation>
    <scope>NUCLEOTIDE SEQUENCE</scope>
    <source>
        <strain evidence="2">VKM Ac-1069</strain>
    </source>
</reference>
<sequence length="122" mass="13467">MPDYRPDDPGGELRARADARPFPPGPVDRADDPLDRPSRRRASMPNDQRVRLRRAALLAPERFPGPVGELLSRELLIWEDFGHRFGAHTLVSRLVEEILEPTVRPAVPNTASAAEPSDGTAA</sequence>
<comment type="caution">
    <text evidence="2">The sequence shown here is derived from an EMBL/GenBank/DDBJ whole genome shotgun (WGS) entry which is preliminary data.</text>
</comment>
<evidence type="ECO:0000256" key="1">
    <source>
        <dbReference type="SAM" id="MobiDB-lite"/>
    </source>
</evidence>
<dbReference type="Proteomes" id="UP001143463">
    <property type="component" value="Unassembled WGS sequence"/>
</dbReference>
<dbReference type="AlphaFoldDB" id="A0A9W6NWU9"/>
<proteinExistence type="predicted"/>
<dbReference type="EMBL" id="BSFQ01000010">
    <property type="protein sequence ID" value="GLL11847.1"/>
    <property type="molecule type" value="Genomic_DNA"/>
</dbReference>
<dbReference type="RefSeq" id="WP_037038604.1">
    <property type="nucleotide sequence ID" value="NZ_BAAAUZ010000010.1"/>
</dbReference>
<keyword evidence="3" id="KW-1185">Reference proteome</keyword>
<feature type="compositionally biased region" description="Basic and acidic residues" evidence="1">
    <location>
        <begin position="28"/>
        <end position="37"/>
    </location>
</feature>
<protein>
    <submittedName>
        <fullName evidence="2">Uncharacterized protein</fullName>
    </submittedName>
</protein>
<evidence type="ECO:0000313" key="2">
    <source>
        <dbReference type="EMBL" id="GLL11847.1"/>
    </source>
</evidence>
<accession>A0A9W6NWU9</accession>